<evidence type="ECO:0000313" key="1">
    <source>
        <dbReference type="EMBL" id="TFD95437.1"/>
    </source>
</evidence>
<dbReference type="EMBL" id="SOML01000008">
    <property type="protein sequence ID" value="TFD95437.1"/>
    <property type="molecule type" value="Genomic_DNA"/>
</dbReference>
<dbReference type="OrthoDB" id="1095125at2"/>
<dbReference type="STRING" id="1121485.GCA_000426485_01539"/>
<organism evidence="1 2">
    <name type="scientific">Dysgonomonas capnocytophagoides</name>
    <dbReference type="NCBI Taxonomy" id="45254"/>
    <lineage>
        <taxon>Bacteria</taxon>
        <taxon>Pseudomonadati</taxon>
        <taxon>Bacteroidota</taxon>
        <taxon>Bacteroidia</taxon>
        <taxon>Bacteroidales</taxon>
        <taxon>Dysgonomonadaceae</taxon>
        <taxon>Dysgonomonas</taxon>
    </lineage>
</organism>
<accession>A0A4Y8KYC9</accession>
<keyword evidence="2" id="KW-1185">Reference proteome</keyword>
<dbReference type="Proteomes" id="UP000297861">
    <property type="component" value="Unassembled WGS sequence"/>
</dbReference>
<comment type="caution">
    <text evidence="1">The sequence shown here is derived from an EMBL/GenBank/DDBJ whole genome shotgun (WGS) entry which is preliminary data.</text>
</comment>
<dbReference type="RefSeq" id="WP_026628121.1">
    <property type="nucleotide sequence ID" value="NZ_AP028867.1"/>
</dbReference>
<dbReference type="AlphaFoldDB" id="A0A4Y8KYC9"/>
<reference evidence="1 2" key="1">
    <citation type="submission" date="2019-03" db="EMBL/GenBank/DDBJ databases">
        <title>San Antonio Military Medical Center submission to MRSN (WRAIR), pending publication.</title>
        <authorList>
            <person name="Blyth D.M."/>
            <person name="Mccarthy S.L."/>
            <person name="Schall S.E."/>
            <person name="Stam J.A."/>
            <person name="Ong A.C."/>
            <person name="Mcgann P.T."/>
        </authorList>
    </citation>
    <scope>NUCLEOTIDE SEQUENCE [LARGE SCALE GENOMIC DNA]</scope>
    <source>
        <strain evidence="1 2">MRSN571793</strain>
    </source>
</reference>
<sequence length="181" mass="21282">MLIARQKKKENIAEYLLYMWQVEDIIRANNLDIDLIKQNVIEKFDLTDDIKLEMTDWYESLIEMMKYENVKESGHLQINKNIIIDLTDLHLRLLKAPTEPEYKAVYYKTLPFIVELRSKTEDKSIPELETCFSALYGFLLLRLQQKEISGETQAAIAQISSFLRLLSGKYKKEKDGELDLE</sequence>
<protein>
    <submittedName>
        <fullName evidence="1">DUF4924 family protein</fullName>
    </submittedName>
</protein>
<gene>
    <name evidence="1" type="ORF">E2605_13570</name>
</gene>
<dbReference type="InterPro" id="IPR032574">
    <property type="entry name" value="DUF4924"/>
</dbReference>
<evidence type="ECO:0000313" key="2">
    <source>
        <dbReference type="Proteomes" id="UP000297861"/>
    </source>
</evidence>
<name>A0A4Y8KYC9_9BACT</name>
<dbReference type="Pfam" id="PF16271">
    <property type="entry name" value="DUF4924"/>
    <property type="match status" value="1"/>
</dbReference>
<proteinExistence type="predicted"/>